<dbReference type="EMBL" id="HACM01002494">
    <property type="protein sequence ID" value="CRZ02936.1"/>
    <property type="molecule type" value="Transcribed_RNA"/>
</dbReference>
<dbReference type="InterPro" id="IPR015659">
    <property type="entry name" value="Proline_oxidase"/>
</dbReference>
<dbReference type="GO" id="GO:0010133">
    <property type="term" value="P:L-proline catabolic process to L-glutamate"/>
    <property type="evidence" value="ECO:0007669"/>
    <property type="project" value="TreeGrafter"/>
</dbReference>
<dbReference type="PANTHER" id="PTHR13914">
    <property type="entry name" value="PROLINE OXIDASE"/>
    <property type="match status" value="1"/>
</dbReference>
<keyword evidence="5" id="KW-0285">Flavoprotein</keyword>
<dbReference type="EC" id="1.5.5.2" evidence="2 5"/>
<keyword evidence="5" id="KW-0274">FAD</keyword>
<evidence type="ECO:0000256" key="5">
    <source>
        <dbReference type="RuleBase" id="RU364054"/>
    </source>
</evidence>
<comment type="catalytic activity">
    <reaction evidence="5">
        <text>L-proline + a quinone = (S)-1-pyrroline-5-carboxylate + a quinol + H(+)</text>
        <dbReference type="Rhea" id="RHEA:23784"/>
        <dbReference type="ChEBI" id="CHEBI:15378"/>
        <dbReference type="ChEBI" id="CHEBI:17388"/>
        <dbReference type="ChEBI" id="CHEBI:24646"/>
        <dbReference type="ChEBI" id="CHEBI:60039"/>
        <dbReference type="ChEBI" id="CHEBI:132124"/>
        <dbReference type="EC" id="1.5.5.2"/>
    </reaction>
</comment>
<feature type="domain" description="EF-hand" evidence="6">
    <location>
        <begin position="179"/>
        <end position="214"/>
    </location>
</feature>
<name>A0A0H5QNH8_9EUKA</name>
<dbReference type="InterPro" id="IPR029041">
    <property type="entry name" value="FAD-linked_oxidoreductase-like"/>
</dbReference>
<evidence type="ECO:0000313" key="7">
    <source>
        <dbReference type="EMBL" id="CRZ02936.1"/>
    </source>
</evidence>
<dbReference type="SUPFAM" id="SSF51730">
    <property type="entry name" value="FAD-linked oxidoreductase"/>
    <property type="match status" value="1"/>
</dbReference>
<evidence type="ECO:0000256" key="1">
    <source>
        <dbReference type="ARBA" id="ARBA00005869"/>
    </source>
</evidence>
<feature type="non-terminal residue" evidence="7">
    <location>
        <position position="1"/>
    </location>
</feature>
<accession>A0A0H5QNH8</accession>
<dbReference type="GO" id="GO:0071949">
    <property type="term" value="F:FAD binding"/>
    <property type="evidence" value="ECO:0007669"/>
    <property type="project" value="TreeGrafter"/>
</dbReference>
<dbReference type="PROSITE" id="PS50222">
    <property type="entry name" value="EF_HAND_2"/>
    <property type="match status" value="1"/>
</dbReference>
<proteinExistence type="inferred from homology"/>
<comment type="cofactor">
    <cofactor evidence="5">
        <name>FAD</name>
        <dbReference type="ChEBI" id="CHEBI:57692"/>
    </cofactor>
</comment>
<keyword evidence="3 5" id="KW-0560">Oxidoreductase</keyword>
<dbReference type="InterPro" id="IPR011992">
    <property type="entry name" value="EF-hand-dom_pair"/>
</dbReference>
<dbReference type="GO" id="GO:0004657">
    <property type="term" value="F:proline dehydrogenase activity"/>
    <property type="evidence" value="ECO:0007669"/>
    <property type="project" value="UniProtKB-EC"/>
</dbReference>
<sequence>SLFNWFCLSRNMIIRFKCLLPYRGPHPLHRLFSAGVIPQSSAFAAVPTTVLLRSYTVLWLCSQRWLTSRAMKALKISERIAGPALTHMFLRNTLFKQFVAGESAADIGPTIDRLRQLNVGCILDYAVEDDLDSEPTHVEWDANMASFCATVRAAQQHQSMIALKVTALGSPELLEHTSNILAKVHSIYRSFNVSKNGEMTRAEFINGCERIGVDINKPGFNINTLFNRFDREKTNTINFLDWILYLTPEKLHTRSETVLPHLDEAQRAELEKLVFRLETIIDDAAAADVHVLVDAEHTYFQNAIDHIVTNLQRKYNTGGRSIVSGTYQAYRRDTAERLKVDISRAQREGFRFSAKLVRGAYMTEERARAAAKGYPDPINPDVNSTTAQLTECVQIFLRFSKNADLMFASHNADSIEYVTGKMAKHDIAPDRVKFAQLLGMADHVTNTLSASGYRTFKYVPFGPIGKVVPYLLRRAEENSVVNTGTTKERRLMLQELKSRFLAMFSNRKS</sequence>
<dbReference type="GO" id="GO:0005739">
    <property type="term" value="C:mitochondrion"/>
    <property type="evidence" value="ECO:0007669"/>
    <property type="project" value="TreeGrafter"/>
</dbReference>
<dbReference type="SUPFAM" id="SSF47473">
    <property type="entry name" value="EF-hand"/>
    <property type="match status" value="1"/>
</dbReference>
<dbReference type="Gene3D" id="3.20.20.220">
    <property type="match status" value="2"/>
</dbReference>
<organism evidence="7">
    <name type="scientific">Spongospora subterranea</name>
    <dbReference type="NCBI Taxonomy" id="70186"/>
    <lineage>
        <taxon>Eukaryota</taxon>
        <taxon>Sar</taxon>
        <taxon>Rhizaria</taxon>
        <taxon>Endomyxa</taxon>
        <taxon>Phytomyxea</taxon>
        <taxon>Plasmodiophorida</taxon>
        <taxon>Plasmodiophoridae</taxon>
        <taxon>Spongospora</taxon>
    </lineage>
</organism>
<evidence type="ECO:0000259" key="6">
    <source>
        <dbReference type="PROSITE" id="PS50222"/>
    </source>
</evidence>
<dbReference type="PANTHER" id="PTHR13914:SF0">
    <property type="entry name" value="PROLINE DEHYDROGENASE 1, MITOCHONDRIAL"/>
    <property type="match status" value="1"/>
</dbReference>
<evidence type="ECO:0000256" key="2">
    <source>
        <dbReference type="ARBA" id="ARBA00012695"/>
    </source>
</evidence>
<evidence type="ECO:0000256" key="4">
    <source>
        <dbReference type="ARBA" id="ARBA00023062"/>
    </source>
</evidence>
<dbReference type="GO" id="GO:0005509">
    <property type="term" value="F:calcium ion binding"/>
    <property type="evidence" value="ECO:0007669"/>
    <property type="project" value="InterPro"/>
</dbReference>
<dbReference type="Pfam" id="PF01619">
    <property type="entry name" value="Pro_dh"/>
    <property type="match status" value="1"/>
</dbReference>
<reference evidence="7" key="1">
    <citation type="submission" date="2015-04" db="EMBL/GenBank/DDBJ databases">
        <title>The genome sequence of the plant pathogenic Rhizarian Plasmodiophora brassicae reveals insights in its biotrophic life cycle and the origin of chitin synthesis.</title>
        <authorList>
            <person name="Schwelm A."/>
            <person name="Fogelqvist J."/>
            <person name="Knaust A."/>
            <person name="Julke S."/>
            <person name="Lilja T."/>
            <person name="Dhandapani V."/>
            <person name="Bonilla-Rosso G."/>
            <person name="Karlsson M."/>
            <person name="Shevchenko A."/>
            <person name="Choi S.R."/>
            <person name="Kim H.G."/>
            <person name="Park J.Y."/>
            <person name="Lim Y.P."/>
            <person name="Ludwig-Muller J."/>
            <person name="Dixelius C."/>
        </authorList>
    </citation>
    <scope>NUCLEOTIDE SEQUENCE</scope>
    <source>
        <tissue evidence="7">Potato root galls</tissue>
    </source>
</reference>
<comment type="function">
    <text evidence="5">Converts proline to delta-1-pyrroline-5-carboxylate.</text>
</comment>
<protein>
    <recommendedName>
        <fullName evidence="2 5">Proline dehydrogenase</fullName>
        <ecNumber evidence="2 5">1.5.5.2</ecNumber>
    </recommendedName>
</protein>
<evidence type="ECO:0000256" key="3">
    <source>
        <dbReference type="ARBA" id="ARBA00023002"/>
    </source>
</evidence>
<comment type="similarity">
    <text evidence="1 5">Belongs to the proline oxidase family.</text>
</comment>
<dbReference type="AlphaFoldDB" id="A0A0H5QNH8"/>
<dbReference type="InterPro" id="IPR002048">
    <property type="entry name" value="EF_hand_dom"/>
</dbReference>
<dbReference type="InterPro" id="IPR002872">
    <property type="entry name" value="Proline_DH_dom"/>
</dbReference>
<keyword evidence="4 5" id="KW-0642">Proline metabolism</keyword>